<protein>
    <submittedName>
        <fullName evidence="3">Probable RND efflux membrane fusion protein</fullName>
    </submittedName>
</protein>
<proteinExistence type="inferred from homology"/>
<sequence>MSGGAALGLLMSPEHQISSDDGNHTKAKRIKISTVDVGMIEESNDFIASLEPLNSVILQTKVQGKVTHVFVKLGNKIQEGNAIIQINSQGKYSASSSYSYNQARQKLAIAQEKLNYLEKVKNSQIVNAQQNEQKYQKYSLLVTQGALLQQDKDEYANNLLALKNNIVAIKAKIQAQKVIIYKAKQALQKQKAYILTQTPKNIQRYKITAPLTGTITSLPVKVGDIINTSTRIATITQNHPLEVTIKVPEKFSDKLRKGIPVKVMDEQGKQLGKTEVYSIIKKDKNHKVIVVKALLKNTQYKTYVDQLVRTRLIFKERPGVLVPAAAIFRVAEDNFVYVVETKRNTSQEYQLVAKQRRVQLGNIRGKLYQVLGGLQAGEQIATSGLLNLRDGDRIIPSS</sequence>
<dbReference type="PANTHER" id="PTHR30469:SF39">
    <property type="entry name" value="SLL0180 PROTEIN"/>
    <property type="match status" value="1"/>
</dbReference>
<evidence type="ECO:0000256" key="1">
    <source>
        <dbReference type="ARBA" id="ARBA00009477"/>
    </source>
</evidence>
<keyword evidence="4" id="KW-1185">Reference proteome</keyword>
<comment type="similarity">
    <text evidence="1">Belongs to the membrane fusion protein (MFP) (TC 8.A.1) family.</text>
</comment>
<dbReference type="Pfam" id="PF25973">
    <property type="entry name" value="BSH_CzcB"/>
    <property type="match status" value="1"/>
</dbReference>
<name>M1X0X2_9NOST</name>
<reference evidence="4" key="2">
    <citation type="submission" date="2016-01" db="EMBL/GenBank/DDBJ databases">
        <title>Diatom-associated endosymboitic cyanobacterium lacks core nitrogen metabolism enzymes.</title>
        <authorList>
            <person name="Hilton J.A."/>
            <person name="Foster R.A."/>
            <person name="Tripp H.J."/>
            <person name="Carter B.J."/>
            <person name="Zehr J.P."/>
            <person name="Villareal T.A."/>
        </authorList>
    </citation>
    <scope>NUCLEOTIDE SEQUENCE [LARGE SCALE GENOMIC DNA]</scope>
    <source>
        <strain evidence="4">HH01</strain>
    </source>
</reference>
<dbReference type="Gene3D" id="2.40.30.170">
    <property type="match status" value="1"/>
</dbReference>
<dbReference type="Gene3D" id="2.40.420.20">
    <property type="match status" value="1"/>
</dbReference>
<evidence type="ECO:0000313" key="3">
    <source>
        <dbReference type="EMBL" id="CCH67738.1"/>
    </source>
</evidence>
<evidence type="ECO:0000313" key="4">
    <source>
        <dbReference type="Proteomes" id="UP000053051"/>
    </source>
</evidence>
<dbReference type="EMBL" id="CAIY01000054">
    <property type="protein sequence ID" value="CCH67738.1"/>
    <property type="molecule type" value="Genomic_DNA"/>
</dbReference>
<dbReference type="InterPro" id="IPR006143">
    <property type="entry name" value="RND_pump_MFP"/>
</dbReference>
<comment type="caution">
    <text evidence="3">The sequence shown here is derived from an EMBL/GenBank/DDBJ whole genome shotgun (WGS) entry which is preliminary data.</text>
</comment>
<dbReference type="STRING" id="1165094.RINTHH_15830"/>
<accession>M1X0X2</accession>
<dbReference type="GO" id="GO:0015562">
    <property type="term" value="F:efflux transmembrane transporter activity"/>
    <property type="evidence" value="ECO:0007669"/>
    <property type="project" value="TreeGrafter"/>
</dbReference>
<dbReference type="Gene3D" id="2.40.50.100">
    <property type="match status" value="1"/>
</dbReference>
<dbReference type="NCBIfam" id="TIGR01730">
    <property type="entry name" value="RND_mfp"/>
    <property type="match status" value="1"/>
</dbReference>
<dbReference type="Gene3D" id="1.10.287.470">
    <property type="entry name" value="Helix hairpin bin"/>
    <property type="match status" value="1"/>
</dbReference>
<reference evidence="3 4" key="1">
    <citation type="submission" date="2012-05" db="EMBL/GenBank/DDBJ databases">
        <authorList>
            <person name="Hilton J."/>
        </authorList>
    </citation>
    <scope>NUCLEOTIDE SEQUENCE [LARGE SCALE GENOMIC DNA]</scope>
    <source>
        <strain evidence="3 4">HH01</strain>
    </source>
</reference>
<dbReference type="PANTHER" id="PTHR30469">
    <property type="entry name" value="MULTIDRUG RESISTANCE PROTEIN MDTA"/>
    <property type="match status" value="1"/>
</dbReference>
<dbReference type="GO" id="GO:1990281">
    <property type="term" value="C:efflux pump complex"/>
    <property type="evidence" value="ECO:0007669"/>
    <property type="project" value="TreeGrafter"/>
</dbReference>
<gene>
    <name evidence="3" type="ORF">RINTHH_15830</name>
</gene>
<dbReference type="Proteomes" id="UP000053051">
    <property type="component" value="Unassembled WGS sequence"/>
</dbReference>
<dbReference type="InterPro" id="IPR058647">
    <property type="entry name" value="BSH_CzcB-like"/>
</dbReference>
<dbReference type="AlphaFoldDB" id="M1X0X2"/>
<feature type="domain" description="CzcB-like barrel-sandwich hybrid" evidence="2">
    <location>
        <begin position="58"/>
        <end position="236"/>
    </location>
</feature>
<organism evidence="3 4">
    <name type="scientific">Richelia intracellularis HH01</name>
    <dbReference type="NCBI Taxonomy" id="1165094"/>
    <lineage>
        <taxon>Bacteria</taxon>
        <taxon>Bacillati</taxon>
        <taxon>Cyanobacteriota</taxon>
        <taxon>Cyanophyceae</taxon>
        <taxon>Nostocales</taxon>
        <taxon>Nostocaceae</taxon>
        <taxon>Richelia</taxon>
    </lineage>
</organism>
<evidence type="ECO:0000259" key="2">
    <source>
        <dbReference type="Pfam" id="PF25973"/>
    </source>
</evidence>
<dbReference type="SUPFAM" id="SSF111369">
    <property type="entry name" value="HlyD-like secretion proteins"/>
    <property type="match status" value="1"/>
</dbReference>